<organism evidence="2 3">
    <name type="scientific">Gordonia phage Gmala1</name>
    <dbReference type="NCBI Taxonomy" id="1622190"/>
    <lineage>
        <taxon>Viruses</taxon>
        <taxon>Duplodnaviria</taxon>
        <taxon>Heunggongvirae</taxon>
        <taxon>Uroviricota</taxon>
        <taxon>Caudoviricetes</taxon>
        <taxon>Gordtnkvirus</taxon>
        <taxon>Gordtnkvirus gordtnk2</taxon>
    </lineage>
</organism>
<name>A0A0E3T5X9_9CAUD</name>
<evidence type="ECO:0000313" key="2">
    <source>
        <dbReference type="EMBL" id="AKC02896.1"/>
    </source>
</evidence>
<dbReference type="PROSITE" id="PS51257">
    <property type="entry name" value="PROKAR_LIPOPROTEIN"/>
    <property type="match status" value="1"/>
</dbReference>
<dbReference type="KEGG" id="vg:26641500"/>
<dbReference type="Pfam" id="PF05305">
    <property type="entry name" value="DUF732"/>
    <property type="match status" value="1"/>
</dbReference>
<dbReference type="GeneID" id="26641500"/>
<sequence length="151" mass="16009">MRKTARISLAVISAAAVIFSGTACSALENSSTASSQVTVTETPETNVLPVETTTATTTKKVRDQYGMLNADQKAQVFRSVLEDGGITTEPGVTWTDYISLARDACSALDRNASLEEVMGVLVDGPLFTTETASTFLGAAIVIYCPKHEDLI</sequence>
<reference evidence="2 3" key="1">
    <citation type="journal article" date="2015" name="Sci. Rep.">
        <title>Bacteriophages of wastewater foaming-associated filamentous Gordonia reduce host levels in raw activated sludge.</title>
        <authorList>
            <person name="Liu M."/>
            <person name="Gill J.J."/>
            <person name="Young R."/>
            <person name="Summer E.J."/>
        </authorList>
    </citation>
    <scope>NUCLEOTIDE SEQUENCE [LARGE SCALE GENOMIC DNA]</scope>
</reference>
<dbReference type="EMBL" id="KP790009">
    <property type="protein sequence ID" value="AKC02896.1"/>
    <property type="molecule type" value="Genomic_DNA"/>
</dbReference>
<protein>
    <submittedName>
        <fullName evidence="2">DUF732-like protein</fullName>
    </submittedName>
</protein>
<proteinExistence type="predicted"/>
<dbReference type="RefSeq" id="YP_009215268.1">
    <property type="nucleotide sequence ID" value="NC_028972.1"/>
</dbReference>
<accession>A0A0E3T5X9</accession>
<gene>
    <name evidence="2" type="ORF">Gmala1_58</name>
</gene>
<evidence type="ECO:0000313" key="3">
    <source>
        <dbReference type="Proteomes" id="UP000033019"/>
    </source>
</evidence>
<evidence type="ECO:0000259" key="1">
    <source>
        <dbReference type="Pfam" id="PF05305"/>
    </source>
</evidence>
<dbReference type="InterPro" id="IPR007969">
    <property type="entry name" value="DUF732"/>
</dbReference>
<feature type="domain" description="DUF732" evidence="1">
    <location>
        <begin position="73"/>
        <end position="145"/>
    </location>
</feature>
<dbReference type="Proteomes" id="UP000033019">
    <property type="component" value="Segment"/>
</dbReference>